<dbReference type="EMBL" id="BKCJ010007309">
    <property type="protein sequence ID" value="GEU76582.1"/>
    <property type="molecule type" value="Genomic_DNA"/>
</dbReference>
<evidence type="ECO:0000256" key="1">
    <source>
        <dbReference type="SAM" id="MobiDB-lite"/>
    </source>
</evidence>
<feature type="chain" id="PRO_5026724695" description="Reverse transcriptase Ty1/copia-type domain-containing protein" evidence="2">
    <location>
        <begin position="17"/>
        <end position="568"/>
    </location>
</feature>
<keyword evidence="2" id="KW-0732">Signal</keyword>
<feature type="region of interest" description="Disordered" evidence="1">
    <location>
        <begin position="215"/>
        <end position="281"/>
    </location>
</feature>
<feature type="compositionally biased region" description="Polar residues" evidence="1">
    <location>
        <begin position="253"/>
        <end position="281"/>
    </location>
</feature>
<evidence type="ECO:0000313" key="3">
    <source>
        <dbReference type="EMBL" id="GEU76582.1"/>
    </source>
</evidence>
<feature type="compositionally biased region" description="Low complexity" evidence="1">
    <location>
        <begin position="233"/>
        <end position="252"/>
    </location>
</feature>
<dbReference type="PANTHER" id="PTHR11439">
    <property type="entry name" value="GAG-POL-RELATED RETROTRANSPOSON"/>
    <property type="match status" value="1"/>
</dbReference>
<organism evidence="3">
    <name type="scientific">Tanacetum cinerariifolium</name>
    <name type="common">Dalmatian daisy</name>
    <name type="synonym">Chrysanthemum cinerariifolium</name>
    <dbReference type="NCBI Taxonomy" id="118510"/>
    <lineage>
        <taxon>Eukaryota</taxon>
        <taxon>Viridiplantae</taxon>
        <taxon>Streptophyta</taxon>
        <taxon>Embryophyta</taxon>
        <taxon>Tracheophyta</taxon>
        <taxon>Spermatophyta</taxon>
        <taxon>Magnoliopsida</taxon>
        <taxon>eudicotyledons</taxon>
        <taxon>Gunneridae</taxon>
        <taxon>Pentapetalae</taxon>
        <taxon>asterids</taxon>
        <taxon>campanulids</taxon>
        <taxon>Asterales</taxon>
        <taxon>Asteraceae</taxon>
        <taxon>Asteroideae</taxon>
        <taxon>Anthemideae</taxon>
        <taxon>Anthemidinae</taxon>
        <taxon>Tanacetum</taxon>
    </lineage>
</organism>
<dbReference type="PANTHER" id="PTHR11439:SF495">
    <property type="entry name" value="REVERSE TRANSCRIPTASE, RNA-DEPENDENT DNA POLYMERASE-RELATED"/>
    <property type="match status" value="1"/>
</dbReference>
<protein>
    <recommendedName>
        <fullName evidence="4">Reverse transcriptase Ty1/copia-type domain-containing protein</fullName>
    </recommendedName>
</protein>
<accession>A0A6L2MUZ5</accession>
<evidence type="ECO:0000256" key="2">
    <source>
        <dbReference type="SAM" id="SignalP"/>
    </source>
</evidence>
<comment type="caution">
    <text evidence="3">The sequence shown here is derived from an EMBL/GenBank/DDBJ whole genome shotgun (WGS) entry which is preliminary data.</text>
</comment>
<feature type="signal peptide" evidence="2">
    <location>
        <begin position="1"/>
        <end position="16"/>
    </location>
</feature>
<evidence type="ECO:0008006" key="4">
    <source>
        <dbReference type="Google" id="ProtNLM"/>
    </source>
</evidence>
<sequence>MGYFLIITGAIFFSSGITLPQYGEPFFTSSGKVFWQWELITGSGNALSILFPTGYTRKACFVCCSFNHLIRDCDFHEKRMAKHVELNKRKNKVTCERNDRPMWNNMQRLNHQNKFVPIEILTKTRRFPVNDARQIFFSQAASTSIVRKVNTARPIVNEMRPRNNVYKSHSPFRQPFNRTTVPKANFANHKVNTAGDKTITAVRGNRETVVKTSVENKANKTAGPKEANNSVGAARANSTNNVNTASTPVNTASTPVNTASLSRNVSAPDLSTSANQDDSQIPSLKDIYEVPNDGIFTNASYDDEDAVADFINLESTMNIETKKISQALEDKSFIDPKFPKNVDKVIKALYGLHQAPRAWYATLSTFLVQSGYRKGLIDKTLFIKKYKNDSMLVQDEFYGELTFFIGLQVKQREDGIFISHDKYVTEILKKFDFISVKTASTPIETKKTLFKDAEAADVDVHLYRSMIGSLMYLTASRPDIMYAGCACSRFQVTSNTSHLHAMKKIFRYLKGQPKLGLWYSRESAFDLEAYSDSDYAGANLDMKYTTREAEYFAAASCCGKYCGFRNEC</sequence>
<gene>
    <name evidence="3" type="ORF">Tci_048560</name>
</gene>
<reference evidence="3" key="1">
    <citation type="journal article" date="2019" name="Sci. Rep.">
        <title>Draft genome of Tanacetum cinerariifolium, the natural source of mosquito coil.</title>
        <authorList>
            <person name="Yamashiro T."/>
            <person name="Shiraishi A."/>
            <person name="Satake H."/>
            <person name="Nakayama K."/>
        </authorList>
    </citation>
    <scope>NUCLEOTIDE SEQUENCE</scope>
</reference>
<proteinExistence type="predicted"/>
<dbReference type="AlphaFoldDB" id="A0A6L2MUZ5"/>
<name>A0A6L2MUZ5_TANCI</name>